<evidence type="ECO:0000256" key="1">
    <source>
        <dbReference type="SAM" id="MobiDB-lite"/>
    </source>
</evidence>
<dbReference type="EMBL" id="BAABDQ010000010">
    <property type="protein sequence ID" value="GAA3562504.1"/>
    <property type="molecule type" value="Genomic_DNA"/>
</dbReference>
<keyword evidence="3" id="KW-1185">Reference proteome</keyword>
<name>A0ABP6X835_9ACTN</name>
<evidence type="ECO:0000313" key="3">
    <source>
        <dbReference type="Proteomes" id="UP001500630"/>
    </source>
</evidence>
<feature type="compositionally biased region" description="Basic and acidic residues" evidence="1">
    <location>
        <begin position="89"/>
        <end position="98"/>
    </location>
</feature>
<organism evidence="2 3">
    <name type="scientific">Nonomuraea rosea</name>
    <dbReference type="NCBI Taxonomy" id="638574"/>
    <lineage>
        <taxon>Bacteria</taxon>
        <taxon>Bacillati</taxon>
        <taxon>Actinomycetota</taxon>
        <taxon>Actinomycetes</taxon>
        <taxon>Streptosporangiales</taxon>
        <taxon>Streptosporangiaceae</taxon>
        <taxon>Nonomuraea</taxon>
    </lineage>
</organism>
<sequence length="108" mass="11256">MTGASVPMAEGPVGLLGCCEQAARANVVITVMKTVRSGEPPDIASIVSYETKGMRVDLCQVARSVVVYGAVVDLRMRGGPAAGRGSNARHHDAGDQRSSRYARRGALG</sequence>
<protein>
    <submittedName>
        <fullName evidence="2">Uncharacterized protein</fullName>
    </submittedName>
</protein>
<reference evidence="3" key="1">
    <citation type="journal article" date="2019" name="Int. J. Syst. Evol. Microbiol.">
        <title>The Global Catalogue of Microorganisms (GCM) 10K type strain sequencing project: providing services to taxonomists for standard genome sequencing and annotation.</title>
        <authorList>
            <consortium name="The Broad Institute Genomics Platform"/>
            <consortium name="The Broad Institute Genome Sequencing Center for Infectious Disease"/>
            <person name="Wu L."/>
            <person name="Ma J."/>
        </authorList>
    </citation>
    <scope>NUCLEOTIDE SEQUENCE [LARGE SCALE GENOMIC DNA]</scope>
    <source>
        <strain evidence="3">JCM 17326</strain>
    </source>
</reference>
<evidence type="ECO:0000313" key="2">
    <source>
        <dbReference type="EMBL" id="GAA3562504.1"/>
    </source>
</evidence>
<gene>
    <name evidence="2" type="ORF">GCM10022419_048960</name>
</gene>
<dbReference type="Proteomes" id="UP001500630">
    <property type="component" value="Unassembled WGS sequence"/>
</dbReference>
<proteinExistence type="predicted"/>
<comment type="caution">
    <text evidence="2">The sequence shown here is derived from an EMBL/GenBank/DDBJ whole genome shotgun (WGS) entry which is preliminary data.</text>
</comment>
<accession>A0ABP6X835</accession>
<feature type="region of interest" description="Disordered" evidence="1">
    <location>
        <begin position="79"/>
        <end position="108"/>
    </location>
</feature>